<dbReference type="RefSeq" id="WP_101536251.1">
    <property type="nucleotide sequence ID" value="NZ_OBDY01000034.1"/>
</dbReference>
<feature type="region of interest" description="Disordered" evidence="1">
    <location>
        <begin position="151"/>
        <end position="233"/>
    </location>
</feature>
<accession>A0A285K9K3</accession>
<dbReference type="AlphaFoldDB" id="A0A285K9K3"/>
<dbReference type="Proteomes" id="UP000219612">
    <property type="component" value="Unassembled WGS sequence"/>
</dbReference>
<keyword evidence="2" id="KW-0472">Membrane</keyword>
<feature type="transmembrane region" description="Helical" evidence="2">
    <location>
        <begin position="120"/>
        <end position="140"/>
    </location>
</feature>
<evidence type="ECO:0000256" key="1">
    <source>
        <dbReference type="SAM" id="MobiDB-lite"/>
    </source>
</evidence>
<feature type="transmembrane region" description="Helical" evidence="2">
    <location>
        <begin position="95"/>
        <end position="114"/>
    </location>
</feature>
<evidence type="ECO:0000256" key="2">
    <source>
        <dbReference type="SAM" id="Phobius"/>
    </source>
</evidence>
<dbReference type="EMBL" id="OBDY01000034">
    <property type="protein sequence ID" value="SNY68903.1"/>
    <property type="molecule type" value="Genomic_DNA"/>
</dbReference>
<keyword evidence="2" id="KW-0812">Transmembrane</keyword>
<sequence length="233" mass="24751">MVDVIETTELAGARRRMDKVTSAAVVVTVDAVLFLAIAVVGVPFLMFVFADETGTWARLWPYVGSWVLAGVGGAACAAATYGLTRSGAQLARHGGAAAAVGAAVVAVLISALLWRSLMLGPVTAVFVIANLIAAFVLFSAKEPSFARFQPATLTPEPSPLPEMPGFAPTEDTTPEAHDLYRRPGRGTESETKSTIDLQVRPRPGSGRRRPRTQPALRTHAGIQLPPRARRTRP</sequence>
<dbReference type="OrthoDB" id="3298893at2"/>
<gene>
    <name evidence="3" type="ORF">SAMN05421748_13457</name>
</gene>
<organism evidence="3 4">
    <name type="scientific">Paractinoplanes atraurantiacus</name>
    <dbReference type="NCBI Taxonomy" id="1036182"/>
    <lineage>
        <taxon>Bacteria</taxon>
        <taxon>Bacillati</taxon>
        <taxon>Actinomycetota</taxon>
        <taxon>Actinomycetes</taxon>
        <taxon>Micromonosporales</taxon>
        <taxon>Micromonosporaceae</taxon>
        <taxon>Paractinoplanes</taxon>
    </lineage>
</organism>
<keyword evidence="2" id="KW-1133">Transmembrane helix</keyword>
<proteinExistence type="predicted"/>
<feature type="compositionally biased region" description="Basic and acidic residues" evidence="1">
    <location>
        <begin position="174"/>
        <end position="193"/>
    </location>
</feature>
<feature type="transmembrane region" description="Helical" evidence="2">
    <location>
        <begin position="23"/>
        <end position="50"/>
    </location>
</feature>
<evidence type="ECO:0000313" key="3">
    <source>
        <dbReference type="EMBL" id="SNY68903.1"/>
    </source>
</evidence>
<reference evidence="3 4" key="1">
    <citation type="submission" date="2017-09" db="EMBL/GenBank/DDBJ databases">
        <authorList>
            <person name="Ehlers B."/>
            <person name="Leendertz F.H."/>
        </authorList>
    </citation>
    <scope>NUCLEOTIDE SEQUENCE [LARGE SCALE GENOMIC DNA]</scope>
    <source>
        <strain evidence="3 4">CGMCC 4.6857</strain>
    </source>
</reference>
<keyword evidence="4" id="KW-1185">Reference proteome</keyword>
<protein>
    <submittedName>
        <fullName evidence="3">Uncharacterized protein</fullName>
    </submittedName>
</protein>
<name>A0A285K9K3_9ACTN</name>
<evidence type="ECO:0000313" key="4">
    <source>
        <dbReference type="Proteomes" id="UP000219612"/>
    </source>
</evidence>
<feature type="transmembrane region" description="Helical" evidence="2">
    <location>
        <begin position="62"/>
        <end position="83"/>
    </location>
</feature>